<organism evidence="1 2">
    <name type="scientific">Pedobacter frigoris</name>
    <dbReference type="NCBI Taxonomy" id="2571272"/>
    <lineage>
        <taxon>Bacteria</taxon>
        <taxon>Pseudomonadati</taxon>
        <taxon>Bacteroidota</taxon>
        <taxon>Sphingobacteriia</taxon>
        <taxon>Sphingobacteriales</taxon>
        <taxon>Sphingobacteriaceae</taxon>
        <taxon>Pedobacter</taxon>
    </lineage>
</organism>
<protein>
    <submittedName>
        <fullName evidence="1">Uncharacterized protein</fullName>
    </submittedName>
</protein>
<evidence type="ECO:0000313" key="1">
    <source>
        <dbReference type="EMBL" id="TKC06173.1"/>
    </source>
</evidence>
<dbReference type="Proteomes" id="UP000307244">
    <property type="component" value="Unassembled WGS sequence"/>
</dbReference>
<proteinExistence type="predicted"/>
<gene>
    <name evidence="1" type="ORF">FA047_12675</name>
</gene>
<accession>A0A4V5NYZ3</accession>
<reference evidence="1 2" key="1">
    <citation type="submission" date="2019-04" db="EMBL/GenBank/DDBJ databases">
        <title>Pedobacter sp. RP-3-15 sp. nov., isolated from Arctic soil.</title>
        <authorList>
            <person name="Dahal R.H."/>
            <person name="Kim D.-U."/>
        </authorList>
    </citation>
    <scope>NUCLEOTIDE SEQUENCE [LARGE SCALE GENOMIC DNA]</scope>
    <source>
        <strain evidence="1 2">RP-3-15</strain>
    </source>
</reference>
<dbReference type="OrthoDB" id="665435at2"/>
<dbReference type="AlphaFoldDB" id="A0A4V5NYZ3"/>
<dbReference type="RefSeq" id="WP_136836432.1">
    <property type="nucleotide sequence ID" value="NZ_SWBQ01000003.1"/>
</dbReference>
<keyword evidence="2" id="KW-1185">Reference proteome</keyword>
<dbReference type="EMBL" id="SWBQ01000003">
    <property type="protein sequence ID" value="TKC06173.1"/>
    <property type="molecule type" value="Genomic_DNA"/>
</dbReference>
<evidence type="ECO:0000313" key="2">
    <source>
        <dbReference type="Proteomes" id="UP000307244"/>
    </source>
</evidence>
<comment type="caution">
    <text evidence="1">The sequence shown here is derived from an EMBL/GenBank/DDBJ whole genome shotgun (WGS) entry which is preliminary data.</text>
</comment>
<sequence>MARYKNGINGPVRGKVGNVVAASWRGIDYFRSLADYTDNPTEKQILQRLKFALVNGWLKPLREIIWIGFQFFTGSKTPMNGCVSYHLKEALTGEGSDYAIDFPKAVFSRGELLISLIRELICLIDGILHIKWENGPETAFSKPNDKATFIVYNTVKNTFVMFKDVTVREAPEVNLKLPKKHIGDDVHIWMQYVNAAGDGVSTSVYVGQAIPVA</sequence>
<dbReference type="Pfam" id="PF19781">
    <property type="entry name" value="DUF6266"/>
    <property type="match status" value="1"/>
</dbReference>
<name>A0A4V5NYZ3_9SPHI</name>
<dbReference type="InterPro" id="IPR046233">
    <property type="entry name" value="DUF6266"/>
</dbReference>